<reference evidence="2" key="1">
    <citation type="submission" date="2023-04" db="EMBL/GenBank/DDBJ databases">
        <title>Ambrosiozyma monospora NBRC 1965.</title>
        <authorList>
            <person name="Ichikawa N."/>
            <person name="Sato H."/>
            <person name="Tonouchi N."/>
        </authorList>
    </citation>
    <scope>NUCLEOTIDE SEQUENCE</scope>
    <source>
        <strain evidence="2">NBRC 1965</strain>
    </source>
</reference>
<keyword evidence="3" id="KW-1185">Reference proteome</keyword>
<evidence type="ECO:0000313" key="2">
    <source>
        <dbReference type="EMBL" id="GMG60184.1"/>
    </source>
</evidence>
<name>A0A9W6Z684_AMBMO</name>
<dbReference type="EMBL" id="BSXU01008306">
    <property type="protein sequence ID" value="GMG60184.1"/>
    <property type="molecule type" value="Genomic_DNA"/>
</dbReference>
<protein>
    <submittedName>
        <fullName evidence="2">Unnamed protein product</fullName>
    </submittedName>
</protein>
<dbReference type="AlphaFoldDB" id="A0A9W6Z684"/>
<comment type="caution">
    <text evidence="2">The sequence shown here is derived from an EMBL/GenBank/DDBJ whole genome shotgun (WGS) entry which is preliminary data.</text>
</comment>
<gene>
    <name evidence="2" type="ORF">Amon01_000874200</name>
</gene>
<proteinExistence type="predicted"/>
<evidence type="ECO:0000313" key="3">
    <source>
        <dbReference type="Proteomes" id="UP001165063"/>
    </source>
</evidence>
<sequence length="216" mass="23576">MNLCYSSSFQESKTLADIEYELAAANDDNFSNFQPYSSGIADDSHIETAGSAAEFIDTELDQSTKIDDQPTASEEPVSEDATLPTLFEPISNFYDASGAPIIDFEGVDLFDIDLTNANNEDVDDDKDDEKTLVDEDDYADKSKTIVNEDKCAEKPDTPVEITKSENFSVLPSVSAEVETSNACGESNCVNNNDISNSVESCENKAQNDTPKIQETE</sequence>
<organism evidence="2 3">
    <name type="scientific">Ambrosiozyma monospora</name>
    <name type="common">Yeast</name>
    <name type="synonym">Endomycopsis monosporus</name>
    <dbReference type="NCBI Taxonomy" id="43982"/>
    <lineage>
        <taxon>Eukaryota</taxon>
        <taxon>Fungi</taxon>
        <taxon>Dikarya</taxon>
        <taxon>Ascomycota</taxon>
        <taxon>Saccharomycotina</taxon>
        <taxon>Pichiomycetes</taxon>
        <taxon>Pichiales</taxon>
        <taxon>Pichiaceae</taxon>
        <taxon>Ambrosiozyma</taxon>
    </lineage>
</organism>
<dbReference type="Proteomes" id="UP001165063">
    <property type="component" value="Unassembled WGS sequence"/>
</dbReference>
<feature type="compositionally biased region" description="Polar residues" evidence="1">
    <location>
        <begin position="194"/>
        <end position="210"/>
    </location>
</feature>
<evidence type="ECO:0000256" key="1">
    <source>
        <dbReference type="SAM" id="MobiDB-lite"/>
    </source>
</evidence>
<feature type="region of interest" description="Disordered" evidence="1">
    <location>
        <begin position="194"/>
        <end position="216"/>
    </location>
</feature>
<accession>A0A9W6Z684</accession>
<feature type="region of interest" description="Disordered" evidence="1">
    <location>
        <begin position="60"/>
        <end position="79"/>
    </location>
</feature>